<sequence length="182" mass="20289">MARLAYADPTKAETRPLAERIIRERGSVLHLYAMLMHSGPVAEGWLRYLTAIRHECQLSGALREMVIMRIATLNGAPYEAAQHAPIAVREGLTEQQVAALTDWQGSDLFDETQCAVLAYCDAMTRDIRVPDAVFARVRRALPDRELVELTATIGAYNMVSRFLEALQIDHHDDMTASAHAQS</sequence>
<feature type="domain" description="Carboxymuconolactone decarboxylase-like" evidence="1">
    <location>
        <begin position="41"/>
        <end position="117"/>
    </location>
</feature>
<dbReference type="InterPro" id="IPR029032">
    <property type="entry name" value="AhpD-like"/>
</dbReference>
<comment type="caution">
    <text evidence="2">The sequence shown here is derived from an EMBL/GenBank/DDBJ whole genome shotgun (WGS) entry which is preliminary data.</text>
</comment>
<dbReference type="PANTHER" id="PTHR34846">
    <property type="entry name" value="4-CARBOXYMUCONOLACTONE DECARBOXYLASE FAMILY PROTEIN (AFU_ORTHOLOGUE AFUA_6G11590)"/>
    <property type="match status" value="1"/>
</dbReference>
<evidence type="ECO:0000313" key="3">
    <source>
        <dbReference type="Proteomes" id="UP000660885"/>
    </source>
</evidence>
<dbReference type="EMBL" id="JAETWB010000014">
    <property type="protein sequence ID" value="MBL6080513.1"/>
    <property type="molecule type" value="Genomic_DNA"/>
</dbReference>
<keyword evidence="3" id="KW-1185">Reference proteome</keyword>
<dbReference type="SUPFAM" id="SSF69118">
    <property type="entry name" value="AhpD-like"/>
    <property type="match status" value="1"/>
</dbReference>
<dbReference type="Gene3D" id="1.20.1290.10">
    <property type="entry name" value="AhpD-like"/>
    <property type="match status" value="1"/>
</dbReference>
<dbReference type="InterPro" id="IPR003779">
    <property type="entry name" value="CMD-like"/>
</dbReference>
<accession>A0ABS1U776</accession>
<evidence type="ECO:0000313" key="2">
    <source>
        <dbReference type="EMBL" id="MBL6080513.1"/>
    </source>
</evidence>
<name>A0ABS1U776_9PROT</name>
<dbReference type="Proteomes" id="UP000660885">
    <property type="component" value="Unassembled WGS sequence"/>
</dbReference>
<evidence type="ECO:0000259" key="1">
    <source>
        <dbReference type="Pfam" id="PF02627"/>
    </source>
</evidence>
<dbReference type="PANTHER" id="PTHR34846:SF11">
    <property type="entry name" value="4-CARBOXYMUCONOLACTONE DECARBOXYLASE FAMILY PROTEIN (AFU_ORTHOLOGUE AFUA_6G11590)"/>
    <property type="match status" value="1"/>
</dbReference>
<reference evidence="2 3" key="1">
    <citation type="submission" date="2021-01" db="EMBL/GenBank/DDBJ databases">
        <title>Belnapia mucosa sp. nov. and Belnapia arida sp. nov., isolated from the Tabernas Desert (Almeria, Spain).</title>
        <authorList>
            <person name="Molina-Menor E."/>
            <person name="Vidal-Verdu A."/>
            <person name="Calonge A."/>
            <person name="Satari L."/>
            <person name="Pereto J."/>
            <person name="Porcar M."/>
        </authorList>
    </citation>
    <scope>NUCLEOTIDE SEQUENCE [LARGE SCALE GENOMIC DNA]</scope>
    <source>
        <strain evidence="2 3">T18</strain>
    </source>
</reference>
<dbReference type="RefSeq" id="WP_202833742.1">
    <property type="nucleotide sequence ID" value="NZ_JAETWB010000014.1"/>
</dbReference>
<organism evidence="2 3">
    <name type="scientific">Belnapia arida</name>
    <dbReference type="NCBI Taxonomy" id="2804533"/>
    <lineage>
        <taxon>Bacteria</taxon>
        <taxon>Pseudomonadati</taxon>
        <taxon>Pseudomonadota</taxon>
        <taxon>Alphaproteobacteria</taxon>
        <taxon>Acetobacterales</taxon>
        <taxon>Roseomonadaceae</taxon>
        <taxon>Belnapia</taxon>
    </lineage>
</organism>
<protein>
    <submittedName>
        <fullName evidence="2">Carboxymuconolactone decarboxylase family protein</fullName>
    </submittedName>
</protein>
<gene>
    <name evidence="2" type="ORF">JMJ56_21075</name>
</gene>
<dbReference type="Pfam" id="PF02627">
    <property type="entry name" value="CMD"/>
    <property type="match status" value="1"/>
</dbReference>
<proteinExistence type="predicted"/>